<dbReference type="RefSeq" id="WP_005880112.1">
    <property type="nucleotide sequence ID" value="NZ_CP019430.1"/>
</dbReference>
<dbReference type="HOGENOM" id="CLU_2736184_0_0_4"/>
<organism evidence="1 2">
    <name type="scientific">Oxalobacter formigenes OXCC13</name>
    <dbReference type="NCBI Taxonomy" id="556269"/>
    <lineage>
        <taxon>Bacteria</taxon>
        <taxon>Pseudomonadati</taxon>
        <taxon>Pseudomonadota</taxon>
        <taxon>Betaproteobacteria</taxon>
        <taxon>Burkholderiales</taxon>
        <taxon>Oxalobacteraceae</taxon>
        <taxon>Oxalobacter</taxon>
    </lineage>
</organism>
<dbReference type="EMBL" id="GG658170">
    <property type="protein sequence ID" value="EEO29553.1"/>
    <property type="molecule type" value="Genomic_DNA"/>
</dbReference>
<accession>C3X8M7</accession>
<evidence type="ECO:0000313" key="1">
    <source>
        <dbReference type="EMBL" id="EEO29553.1"/>
    </source>
</evidence>
<name>C3X8M7_OXAFO</name>
<dbReference type="Proteomes" id="UP000005089">
    <property type="component" value="Unassembled WGS sequence"/>
</dbReference>
<dbReference type="GeneID" id="77135510"/>
<sequence>MTPEKIIDPNDPEKTLQNVTDYLYQNLGNQIVKIPVRVLHARPTLKSMAEIPVRRHNRVFNGLFPVSPLYY</sequence>
<dbReference type="AlphaFoldDB" id="C3X8M7"/>
<evidence type="ECO:0000313" key="2">
    <source>
        <dbReference type="Proteomes" id="UP000005089"/>
    </source>
</evidence>
<keyword evidence="2" id="KW-1185">Reference proteome</keyword>
<reference evidence="1 2" key="1">
    <citation type="submission" date="2009-02" db="EMBL/GenBank/DDBJ databases">
        <title>The Genome Sequence of Oxalobacter formigenes OXCC13.</title>
        <authorList>
            <consortium name="The Broad Institute Genome Sequencing Platform"/>
            <person name="Ward D."/>
            <person name="Young S.K."/>
            <person name="Kodira C.D."/>
            <person name="Zeng Q."/>
            <person name="Koehrsen M."/>
            <person name="Alvarado L."/>
            <person name="Berlin A."/>
            <person name="Borenstein D."/>
            <person name="Chen Z."/>
            <person name="Engels R."/>
            <person name="Freedman E."/>
            <person name="Gellesch M."/>
            <person name="Goldberg J."/>
            <person name="Griggs A."/>
            <person name="Gujja S."/>
            <person name="Heiman D."/>
            <person name="Hepburn T."/>
            <person name="Howarth C."/>
            <person name="Jen D."/>
            <person name="Larson L."/>
            <person name="Lewis B."/>
            <person name="Mehta T."/>
            <person name="Park D."/>
            <person name="Pearson M."/>
            <person name="Roberts A."/>
            <person name="Saif S."/>
            <person name="Shea T."/>
            <person name="Shenoy N."/>
            <person name="Sisk P."/>
            <person name="Stolte C."/>
            <person name="Sykes S."/>
            <person name="Walk T."/>
            <person name="White J."/>
            <person name="Yandava C."/>
            <person name="Allison M.J."/>
            <person name="Lander E."/>
            <person name="Nusbaum C."/>
            <person name="Galagan J."/>
            <person name="Birren B."/>
        </authorList>
    </citation>
    <scope>NUCLEOTIDE SEQUENCE [LARGE SCALE GENOMIC DNA]</scope>
    <source>
        <strain evidence="1 2">OXCC13</strain>
    </source>
</reference>
<protein>
    <submittedName>
        <fullName evidence="1">Uncharacterized protein</fullName>
    </submittedName>
</protein>
<proteinExistence type="predicted"/>
<gene>
    <name evidence="1" type="ORF">OFBG_00581</name>
</gene>